<dbReference type="AlphaFoldDB" id="A0A918YRX7"/>
<accession>A0A918YRX7</accession>
<proteinExistence type="predicted"/>
<comment type="caution">
    <text evidence="1">The sequence shown here is derived from an EMBL/GenBank/DDBJ whole genome shotgun (WGS) entry which is preliminary data.</text>
</comment>
<name>A0A918YRX7_9ACTN</name>
<protein>
    <submittedName>
        <fullName evidence="1">Uncharacterized protein</fullName>
    </submittedName>
</protein>
<dbReference type="Proteomes" id="UP000655443">
    <property type="component" value="Unassembled WGS sequence"/>
</dbReference>
<keyword evidence="2" id="KW-1185">Reference proteome</keyword>
<dbReference type="EMBL" id="BMVG01000029">
    <property type="protein sequence ID" value="GHE11530.1"/>
    <property type="molecule type" value="Genomic_DNA"/>
</dbReference>
<reference evidence="1" key="1">
    <citation type="journal article" date="2014" name="Int. J. Syst. Evol. Microbiol.">
        <title>Complete genome sequence of Corynebacterium casei LMG S-19264T (=DSM 44701T), isolated from a smear-ripened cheese.</title>
        <authorList>
            <consortium name="US DOE Joint Genome Institute (JGI-PGF)"/>
            <person name="Walter F."/>
            <person name="Albersmeier A."/>
            <person name="Kalinowski J."/>
            <person name="Ruckert C."/>
        </authorList>
    </citation>
    <scope>NUCLEOTIDE SEQUENCE</scope>
    <source>
        <strain evidence="1">JCM 4714</strain>
    </source>
</reference>
<evidence type="ECO:0000313" key="1">
    <source>
        <dbReference type="EMBL" id="GHE11530.1"/>
    </source>
</evidence>
<sequence length="48" mass="5667">MPRNGDGNPLIPLEEWVKRELEKLPPFSEEQDRELRQILGLSDVTYEE</sequence>
<evidence type="ECO:0000313" key="2">
    <source>
        <dbReference type="Proteomes" id="UP000655443"/>
    </source>
</evidence>
<gene>
    <name evidence="1" type="ORF">GCM10010339_71650</name>
</gene>
<organism evidence="1 2">
    <name type="scientific">Streptomyces alanosinicus</name>
    <dbReference type="NCBI Taxonomy" id="68171"/>
    <lineage>
        <taxon>Bacteria</taxon>
        <taxon>Bacillati</taxon>
        <taxon>Actinomycetota</taxon>
        <taxon>Actinomycetes</taxon>
        <taxon>Kitasatosporales</taxon>
        <taxon>Streptomycetaceae</taxon>
        <taxon>Streptomyces</taxon>
    </lineage>
</organism>
<reference evidence="1" key="2">
    <citation type="submission" date="2020-09" db="EMBL/GenBank/DDBJ databases">
        <authorList>
            <person name="Sun Q."/>
            <person name="Ohkuma M."/>
        </authorList>
    </citation>
    <scope>NUCLEOTIDE SEQUENCE</scope>
    <source>
        <strain evidence="1">JCM 4714</strain>
    </source>
</reference>